<dbReference type="SUPFAM" id="SSF54695">
    <property type="entry name" value="POZ domain"/>
    <property type="match status" value="1"/>
</dbReference>
<gene>
    <name evidence="5" type="ORF">M0811_00483</name>
</gene>
<protein>
    <submittedName>
        <fullName evidence="5">Ada2a-containing complex component 3 isoform d</fullName>
    </submittedName>
</protein>
<comment type="caution">
    <text evidence="5">The sequence shown here is derived from an EMBL/GenBank/DDBJ whole genome shotgun (WGS) entry which is preliminary data.</text>
</comment>
<dbReference type="SUPFAM" id="SSF48403">
    <property type="entry name" value="Ankyrin repeat"/>
    <property type="match status" value="1"/>
</dbReference>
<evidence type="ECO:0000313" key="5">
    <source>
        <dbReference type="EMBL" id="KAJ5077163.1"/>
    </source>
</evidence>
<dbReference type="Proteomes" id="UP001149090">
    <property type="component" value="Unassembled WGS sequence"/>
</dbReference>
<proteinExistence type="predicted"/>
<dbReference type="PROSITE" id="PS50097">
    <property type="entry name" value="BTB"/>
    <property type="match status" value="1"/>
</dbReference>
<evidence type="ECO:0000256" key="1">
    <source>
        <dbReference type="ARBA" id="ARBA00022737"/>
    </source>
</evidence>
<dbReference type="SMART" id="SM00248">
    <property type="entry name" value="ANK"/>
    <property type="match status" value="4"/>
</dbReference>
<name>A0A9Q0LQK8_ANAIG</name>
<evidence type="ECO:0000256" key="2">
    <source>
        <dbReference type="ARBA" id="ARBA00023043"/>
    </source>
</evidence>
<keyword evidence="6" id="KW-1185">Reference proteome</keyword>
<feature type="repeat" description="ANK" evidence="3">
    <location>
        <begin position="30"/>
        <end position="63"/>
    </location>
</feature>
<reference evidence="5" key="1">
    <citation type="submission" date="2022-10" db="EMBL/GenBank/DDBJ databases">
        <title>Novel sulphate-reducing endosymbionts in the free-living metamonad Anaeramoeba.</title>
        <authorList>
            <person name="Jerlstrom-Hultqvist J."/>
            <person name="Cepicka I."/>
            <person name="Gallot-Lavallee L."/>
            <person name="Salas-Leiva D."/>
            <person name="Curtis B.A."/>
            <person name="Zahonova K."/>
            <person name="Pipaliya S."/>
            <person name="Dacks J."/>
            <person name="Roger A.J."/>
        </authorList>
    </citation>
    <scope>NUCLEOTIDE SEQUENCE</scope>
    <source>
        <strain evidence="5">BMAN</strain>
    </source>
</reference>
<dbReference type="InterPro" id="IPR011333">
    <property type="entry name" value="SKP1/BTB/POZ_sf"/>
</dbReference>
<dbReference type="Gene3D" id="3.30.710.10">
    <property type="entry name" value="Potassium Channel Kv1.1, Chain A"/>
    <property type="match status" value="1"/>
</dbReference>
<dbReference type="Pfam" id="PF12796">
    <property type="entry name" value="Ank_2"/>
    <property type="match status" value="1"/>
</dbReference>
<dbReference type="PANTHER" id="PTHR24180:SF45">
    <property type="entry name" value="POLY [ADP-RIBOSE] POLYMERASE TANKYRASE"/>
    <property type="match status" value="1"/>
</dbReference>
<dbReference type="EMBL" id="JAPDFW010000059">
    <property type="protein sequence ID" value="KAJ5077163.1"/>
    <property type="molecule type" value="Genomic_DNA"/>
</dbReference>
<dbReference type="OrthoDB" id="6359816at2759"/>
<evidence type="ECO:0000259" key="4">
    <source>
        <dbReference type="PROSITE" id="PS50097"/>
    </source>
</evidence>
<feature type="repeat" description="ANK" evidence="3">
    <location>
        <begin position="95"/>
        <end position="128"/>
    </location>
</feature>
<evidence type="ECO:0000256" key="3">
    <source>
        <dbReference type="PROSITE-ProRule" id="PRU00023"/>
    </source>
</evidence>
<keyword evidence="1" id="KW-0677">Repeat</keyword>
<dbReference type="AlphaFoldDB" id="A0A9Q0LQK8"/>
<dbReference type="PROSITE" id="PS50088">
    <property type="entry name" value="ANK_REPEAT"/>
    <property type="match status" value="2"/>
</dbReference>
<feature type="domain" description="BTB" evidence="4">
    <location>
        <begin position="304"/>
        <end position="370"/>
    </location>
</feature>
<dbReference type="PANTHER" id="PTHR24180">
    <property type="entry name" value="CYCLIN-DEPENDENT KINASE INHIBITOR 2C-RELATED"/>
    <property type="match status" value="1"/>
</dbReference>
<accession>A0A9Q0LQK8</accession>
<keyword evidence="2 3" id="KW-0040">ANK repeat</keyword>
<dbReference type="PROSITE" id="PS50297">
    <property type="entry name" value="ANK_REP_REGION"/>
    <property type="match status" value="2"/>
</dbReference>
<dbReference type="SMART" id="SM00225">
    <property type="entry name" value="BTB"/>
    <property type="match status" value="1"/>
</dbReference>
<dbReference type="InterPro" id="IPR051637">
    <property type="entry name" value="Ank_repeat_dom-contain_49"/>
</dbReference>
<dbReference type="Gene3D" id="1.25.40.20">
    <property type="entry name" value="Ankyrin repeat-containing domain"/>
    <property type="match status" value="1"/>
</dbReference>
<dbReference type="Pfam" id="PF00651">
    <property type="entry name" value="BTB"/>
    <property type="match status" value="1"/>
</dbReference>
<dbReference type="InterPro" id="IPR002110">
    <property type="entry name" value="Ankyrin_rpt"/>
</dbReference>
<organism evidence="5 6">
    <name type="scientific">Anaeramoeba ignava</name>
    <name type="common">Anaerobic marine amoeba</name>
    <dbReference type="NCBI Taxonomy" id="1746090"/>
    <lineage>
        <taxon>Eukaryota</taxon>
        <taxon>Metamonada</taxon>
        <taxon>Anaeramoebidae</taxon>
        <taxon>Anaeramoeba</taxon>
    </lineage>
</organism>
<sequence>MSKLFDAIEEGNFRKIKRILKGGVDPNFPEHNTALHLASKFSNNYKLFKLLLSYGANANSQNLDTPLHYLCTFQPNRIDLIRLFLKFGGCVNARNMNTPLHYVCMSKTTLEVVKFLVSSGALVNAQNKFTIFIVNRKNIHLFHLCVYNSSKKEIIRYLISQGARIDARNGKTPSHFAFDENIKDLLKFYNSIQEDFKKLFKRSELCDLVLKIENKQIQVHSMIFQFRIPEIPYQKIVGILEKKKLEEAMNFLKFVYYGRVKNLEKLKSMIYQDLGLGENYIEKKEGKQGLVSDLKMLYLNEKGQDFKILVGKEIIKTHKLILFARSRLFRGMFLSVKDDSNSVHDYTQKPSKSIQQFFKFLYFDEIPNNIQIRIAKDLLEMADFYQINKKSYLFLQLEEILQNKLI</sequence>
<evidence type="ECO:0000313" key="6">
    <source>
        <dbReference type="Proteomes" id="UP001149090"/>
    </source>
</evidence>
<dbReference type="InterPro" id="IPR000210">
    <property type="entry name" value="BTB/POZ_dom"/>
</dbReference>
<dbReference type="CDD" id="cd18186">
    <property type="entry name" value="BTB_POZ_ZBTB_KLHL-like"/>
    <property type="match status" value="1"/>
</dbReference>
<dbReference type="InterPro" id="IPR036770">
    <property type="entry name" value="Ankyrin_rpt-contain_sf"/>
</dbReference>